<dbReference type="GO" id="GO:0005634">
    <property type="term" value="C:nucleus"/>
    <property type="evidence" value="ECO:0007669"/>
    <property type="project" value="TreeGrafter"/>
</dbReference>
<dbReference type="Pfam" id="PF00567">
    <property type="entry name" value="TUDOR"/>
    <property type="match status" value="1"/>
</dbReference>
<dbReference type="EMBL" id="SPOI01000029">
    <property type="protein sequence ID" value="TIB39621.1"/>
    <property type="molecule type" value="Genomic_DNA"/>
</dbReference>
<accession>A0A4T0GY06</accession>
<dbReference type="InterPro" id="IPR035437">
    <property type="entry name" value="SNase_OB-fold_sf"/>
</dbReference>
<dbReference type="GO" id="GO:0006402">
    <property type="term" value="P:mRNA catabolic process"/>
    <property type="evidence" value="ECO:0007669"/>
    <property type="project" value="UniProtKB-UniRule"/>
</dbReference>
<dbReference type="AlphaFoldDB" id="A0A4T0GY06"/>
<evidence type="ECO:0008006" key="9">
    <source>
        <dbReference type="Google" id="ProtNLM"/>
    </source>
</evidence>
<dbReference type="SUPFAM" id="SSF50199">
    <property type="entry name" value="Staphylococcal nuclease"/>
    <property type="match status" value="5"/>
</dbReference>
<evidence type="ECO:0000259" key="5">
    <source>
        <dbReference type="PROSITE" id="PS50304"/>
    </source>
</evidence>
<feature type="domain" description="TNase-like" evidence="6">
    <location>
        <begin position="336"/>
        <end position="479"/>
    </location>
</feature>
<keyword evidence="3" id="KW-0677">Repeat</keyword>
<evidence type="ECO:0000313" key="8">
    <source>
        <dbReference type="Proteomes" id="UP000310689"/>
    </source>
</evidence>
<keyword evidence="2 4" id="KW-0963">Cytoplasm</keyword>
<name>A0A4T0GY06_WALIC</name>
<dbReference type="PIRSF" id="PIRSF017179">
    <property type="entry name" value="RISC-Tudor-SN"/>
    <property type="match status" value="1"/>
</dbReference>
<dbReference type="Proteomes" id="UP000310689">
    <property type="component" value="Unassembled WGS sequence"/>
</dbReference>
<dbReference type="InterPro" id="IPR002999">
    <property type="entry name" value="Tudor"/>
</dbReference>
<dbReference type="SUPFAM" id="SSF63748">
    <property type="entry name" value="Tudor/PWWP/MBT"/>
    <property type="match status" value="1"/>
</dbReference>
<dbReference type="SMART" id="SM00318">
    <property type="entry name" value="SNc"/>
    <property type="match status" value="4"/>
</dbReference>
<sequence>MSSSQLQVNREYRGLVKAALSSDTLVIRGKLSGDAQVPEEVVLRLDGLQGPRIGTVNKEDEPFAFEARQFVIDVAVGKVVDFRLTSDSPRFGIVSLPQGEYSTQDLSTHILRNGWAKLRQNNPHAALNVIQEHSKQKQRGVWGARQPLTVSHASPADLQSFVDAHARKSFPATVEHVRDGHTLRIRLGLSPNSHQYLTLALAGLSSPKPGREDIAEPAEQFGPLSKLYTELKCLQRNVRVSLLGTNPSATIVLGCVTLDDGSPLAESVLANGFARFADWHAPTLAAHGPSLLPSLKVAEKFAREKRLNLWQSYQEPALMNKSAADIAANGHITHPRQSNVVVTRVWSGDQISVCPIDKHGRDGAEKRVQIASVRQPRSSDAKLAYWASEARELLRKKLIGKRVVYQHDYTRPKEENFEEREAATIRVGPSHQSIGLLLVERGLASVVRHRRDDDRSHEYDALLVAEQTAAAGGKGLHSNKHIPLPRIPDASESASKAQSFLPQWKRSGRITGVAEYVASGSRFKIYIPKDNQKLTLVLAGLKAPRTARNPSEKNEEGAVEALAYATRNVMQRDVEVSIESTDKAGGFIGTLYVNNENFGVGLVRRGLASVHEYSAEGLSFADELFEAEQQARDSRLGVWTNYDPVAQQAAAEAEAETEARQMTTEDEASDGNLIDILISDVRASPHFSFSVQLVGSEDSQKFERLMNAFSAHYNTLTSNEPFSPSNGILVAARFSQDGQWYRARVRRCSHVLKTAEVVFIDYGNNETVSYGEIRPLDNKFKTMPPQAIPAKLSFVNLLPNDHEYGQESLDRFKELCQGRNLVAKVDAKDANGTLHLRLLDPSDPDSAISAEYCINADLVADGLALIDKKTRYAGKYPEMQFTLQDALQAAKNNRAGAFEYGDITED</sequence>
<comment type="caution">
    <text evidence="7">The sequence shown here is derived from an EMBL/GenBank/DDBJ whole genome shotgun (WGS) entry which is preliminary data.</text>
</comment>
<dbReference type="PROSITE" id="PS50830">
    <property type="entry name" value="TNASE_3"/>
    <property type="match status" value="4"/>
</dbReference>
<protein>
    <recommendedName>
        <fullName evidence="9">Nuclease domain-containing protein 1</fullName>
    </recommendedName>
</protein>
<dbReference type="GO" id="GO:0004518">
    <property type="term" value="F:nuclease activity"/>
    <property type="evidence" value="ECO:0007669"/>
    <property type="project" value="TreeGrafter"/>
</dbReference>
<feature type="domain" description="TNase-like" evidence="6">
    <location>
        <begin position="10"/>
        <end position="144"/>
    </location>
</feature>
<dbReference type="SMART" id="SM00333">
    <property type="entry name" value="TUDOR"/>
    <property type="match status" value="1"/>
</dbReference>
<dbReference type="Pfam" id="PF00565">
    <property type="entry name" value="SNase"/>
    <property type="match status" value="3"/>
</dbReference>
<dbReference type="Gene3D" id="2.40.50.90">
    <property type="match status" value="5"/>
</dbReference>
<dbReference type="GO" id="GO:0031047">
    <property type="term" value="P:regulatory ncRNA-mediated gene silencing"/>
    <property type="evidence" value="ECO:0007669"/>
    <property type="project" value="UniProtKB-UniRule"/>
</dbReference>
<evidence type="ECO:0000256" key="1">
    <source>
        <dbReference type="ARBA" id="ARBA00004496"/>
    </source>
</evidence>
<organism evidence="7 8">
    <name type="scientific">Wallemia ichthyophaga</name>
    <dbReference type="NCBI Taxonomy" id="245174"/>
    <lineage>
        <taxon>Eukaryota</taxon>
        <taxon>Fungi</taxon>
        <taxon>Dikarya</taxon>
        <taxon>Basidiomycota</taxon>
        <taxon>Wallemiomycotina</taxon>
        <taxon>Wallemiomycetes</taxon>
        <taxon>Wallemiales</taxon>
        <taxon>Wallemiaceae</taxon>
        <taxon>Wallemia</taxon>
    </lineage>
</organism>
<dbReference type="GO" id="GO:0031332">
    <property type="term" value="C:RNAi effector complex"/>
    <property type="evidence" value="ECO:0007669"/>
    <property type="project" value="InterPro"/>
</dbReference>
<feature type="domain" description="Tudor" evidence="5">
    <location>
        <begin position="723"/>
        <end position="783"/>
    </location>
</feature>
<feature type="domain" description="TNase-like" evidence="6">
    <location>
        <begin position="508"/>
        <end position="641"/>
    </location>
</feature>
<dbReference type="PROSITE" id="PS50304">
    <property type="entry name" value="TUDOR"/>
    <property type="match status" value="1"/>
</dbReference>
<dbReference type="Gene3D" id="2.30.30.140">
    <property type="match status" value="1"/>
</dbReference>
<dbReference type="PANTHER" id="PTHR12302">
    <property type="entry name" value="EBNA2 BINDING PROTEIN P100"/>
    <property type="match status" value="1"/>
</dbReference>
<reference evidence="7 8" key="1">
    <citation type="submission" date="2019-03" db="EMBL/GenBank/DDBJ databases">
        <title>Sequencing 23 genomes of Wallemia ichthyophaga.</title>
        <authorList>
            <person name="Gostincar C."/>
        </authorList>
    </citation>
    <scope>NUCLEOTIDE SEQUENCE [LARGE SCALE GENOMIC DNA]</scope>
    <source>
        <strain evidence="7 8">EXF-6200</strain>
    </source>
</reference>
<comment type="subcellular location">
    <subcellularLocation>
        <location evidence="1 4">Cytoplasm</location>
    </subcellularLocation>
</comment>
<evidence type="ECO:0000313" key="7">
    <source>
        <dbReference type="EMBL" id="TIB39621.1"/>
    </source>
</evidence>
<evidence type="ECO:0000256" key="4">
    <source>
        <dbReference type="PIRNR" id="PIRNR017179"/>
    </source>
</evidence>
<dbReference type="GO" id="GO:0005829">
    <property type="term" value="C:cytosol"/>
    <property type="evidence" value="ECO:0007669"/>
    <property type="project" value="UniProtKB-UniRule"/>
</dbReference>
<dbReference type="FunFam" id="2.30.30.140:FF:000018">
    <property type="entry name" value="Serine/threonine-protein kinase 31"/>
    <property type="match status" value="1"/>
</dbReference>
<gene>
    <name evidence="7" type="ORF">E3P86_01039</name>
</gene>
<evidence type="ECO:0000256" key="2">
    <source>
        <dbReference type="ARBA" id="ARBA00022490"/>
    </source>
</evidence>
<dbReference type="InterPro" id="IPR016685">
    <property type="entry name" value="Silence_cplx_Nase-comp_TudorSN"/>
</dbReference>
<evidence type="ECO:0000259" key="6">
    <source>
        <dbReference type="PROSITE" id="PS50830"/>
    </source>
</evidence>
<evidence type="ECO:0000256" key="3">
    <source>
        <dbReference type="ARBA" id="ARBA00022737"/>
    </source>
</evidence>
<dbReference type="InterPro" id="IPR016071">
    <property type="entry name" value="Staphylococal_nuclease_OB-fold"/>
</dbReference>
<feature type="domain" description="TNase-like" evidence="6">
    <location>
        <begin position="168"/>
        <end position="312"/>
    </location>
</feature>
<dbReference type="GO" id="GO:0003723">
    <property type="term" value="F:RNA binding"/>
    <property type="evidence" value="ECO:0007669"/>
    <property type="project" value="UniProtKB-UniRule"/>
</dbReference>
<dbReference type="PANTHER" id="PTHR12302:SF2">
    <property type="entry name" value="STAPHYLOCOCCAL NUCLEASE DOMAIN-CONTAINING PROTEIN 1"/>
    <property type="match status" value="1"/>
</dbReference>
<proteinExistence type="predicted"/>